<name>A0A1J7BFP8_9ACTN</name>
<dbReference type="Proteomes" id="UP000243342">
    <property type="component" value="Unassembled WGS sequence"/>
</dbReference>
<evidence type="ECO:0000313" key="3">
    <source>
        <dbReference type="EMBL" id="OIV37511.1"/>
    </source>
</evidence>
<dbReference type="Gene3D" id="3.40.50.1110">
    <property type="entry name" value="SGNH hydrolase"/>
    <property type="match status" value="1"/>
</dbReference>
<dbReference type="Pfam" id="PF13472">
    <property type="entry name" value="Lipase_GDSL_2"/>
    <property type="match status" value="1"/>
</dbReference>
<dbReference type="OrthoDB" id="3465773at2"/>
<organism evidence="3 4">
    <name type="scientific">Mangrovactinospora gilvigrisea</name>
    <dbReference type="NCBI Taxonomy" id="1428644"/>
    <lineage>
        <taxon>Bacteria</taxon>
        <taxon>Bacillati</taxon>
        <taxon>Actinomycetota</taxon>
        <taxon>Actinomycetes</taxon>
        <taxon>Kitasatosporales</taxon>
        <taxon>Streptomycetaceae</taxon>
        <taxon>Mangrovactinospora</taxon>
    </lineage>
</organism>
<keyword evidence="4" id="KW-1185">Reference proteome</keyword>
<feature type="compositionally biased region" description="Basic and acidic residues" evidence="1">
    <location>
        <begin position="243"/>
        <end position="253"/>
    </location>
</feature>
<dbReference type="GO" id="GO:0016787">
    <property type="term" value="F:hydrolase activity"/>
    <property type="evidence" value="ECO:0007669"/>
    <property type="project" value="UniProtKB-KW"/>
</dbReference>
<protein>
    <submittedName>
        <fullName evidence="3">SGNH hydrolase</fullName>
    </submittedName>
</protein>
<dbReference type="PANTHER" id="PTHR43784:SF2">
    <property type="entry name" value="GDSL-LIKE LIPASE_ACYLHYDROLASE, PUTATIVE (AFU_ORTHOLOGUE AFUA_2G00820)-RELATED"/>
    <property type="match status" value="1"/>
</dbReference>
<feature type="region of interest" description="Disordered" evidence="1">
    <location>
        <begin position="193"/>
        <end position="216"/>
    </location>
</feature>
<dbReference type="STRING" id="1428644.BIV57_10690"/>
<dbReference type="AlphaFoldDB" id="A0A1J7BFP8"/>
<dbReference type="InterPro" id="IPR036514">
    <property type="entry name" value="SGNH_hydro_sf"/>
</dbReference>
<dbReference type="EMBL" id="MLCF01000051">
    <property type="protein sequence ID" value="OIV37511.1"/>
    <property type="molecule type" value="Genomic_DNA"/>
</dbReference>
<gene>
    <name evidence="3" type="ORF">BIV57_10690</name>
</gene>
<keyword evidence="3" id="KW-0378">Hydrolase</keyword>
<dbReference type="PANTHER" id="PTHR43784">
    <property type="entry name" value="GDSL-LIKE LIPASE/ACYLHYDROLASE, PUTATIVE (AFU_ORTHOLOGUE AFUA_2G00820)-RELATED"/>
    <property type="match status" value="1"/>
</dbReference>
<dbReference type="CDD" id="cd01832">
    <property type="entry name" value="SGNH_hydrolase_like_1"/>
    <property type="match status" value="1"/>
</dbReference>
<evidence type="ECO:0000313" key="4">
    <source>
        <dbReference type="Proteomes" id="UP000243342"/>
    </source>
</evidence>
<comment type="caution">
    <text evidence="3">The sequence shown here is derived from an EMBL/GenBank/DDBJ whole genome shotgun (WGS) entry which is preliminary data.</text>
</comment>
<feature type="region of interest" description="Disordered" evidence="1">
    <location>
        <begin position="232"/>
        <end position="253"/>
    </location>
</feature>
<reference evidence="3 4" key="1">
    <citation type="submission" date="2016-10" db="EMBL/GenBank/DDBJ databases">
        <title>Genome sequence of Streptomyces gilvigriseus MUSC 26.</title>
        <authorList>
            <person name="Lee L.-H."/>
            <person name="Ser H.-L."/>
        </authorList>
    </citation>
    <scope>NUCLEOTIDE SEQUENCE [LARGE SCALE GENOMIC DNA]</scope>
    <source>
        <strain evidence="3 4">MUSC 26</strain>
    </source>
</reference>
<proteinExistence type="predicted"/>
<evidence type="ECO:0000259" key="2">
    <source>
        <dbReference type="Pfam" id="PF13472"/>
    </source>
</evidence>
<accession>A0A1J7BFP8</accession>
<evidence type="ECO:0000256" key="1">
    <source>
        <dbReference type="SAM" id="MobiDB-lite"/>
    </source>
</evidence>
<feature type="domain" description="SGNH hydrolase-type esterase" evidence="2">
    <location>
        <begin position="6"/>
        <end position="181"/>
    </location>
</feature>
<sequence length="253" mass="27803">MGTYLAIGDSFSEGLNDRAPGGGFAGWADRLAEHLDAARPDGAPPLRYGNTAVRGKLLGQIVRDQVPIAERFAPDLVTIAGGGNDILRPGADPDALAELFEQGVRRMSRTSHVLLFTGFDTRNSPLLNLLRGKVAAYNMHLRAIADRNGCSVVDLWSMRALHDRRAWSEDRLHLAPEGHRRVALRAAQVLGAKADGDPEEPWPAQRPKPAGVRRRENIDWARTHLVPWIGRRLKGTSSGDTVLPKRPEMTPLR</sequence>
<dbReference type="InterPro" id="IPR013830">
    <property type="entry name" value="SGNH_hydro"/>
</dbReference>
<dbReference type="SUPFAM" id="SSF52266">
    <property type="entry name" value="SGNH hydrolase"/>
    <property type="match status" value="1"/>
</dbReference>
<dbReference type="InterPro" id="IPR053140">
    <property type="entry name" value="GDSL_Rv0518-like"/>
</dbReference>